<dbReference type="RefSeq" id="WP_166652178.1">
    <property type="nucleotide sequence ID" value="NZ_SNXS01000013.1"/>
</dbReference>
<feature type="domain" description="Protein kinase G tetratricopeptide repeat containing" evidence="1">
    <location>
        <begin position="173"/>
        <end position="324"/>
    </location>
</feature>
<evidence type="ECO:0000313" key="2">
    <source>
        <dbReference type="EMBL" id="TDP61386.1"/>
    </source>
</evidence>
<dbReference type="SMART" id="SM00028">
    <property type="entry name" value="TPR"/>
    <property type="match status" value="3"/>
</dbReference>
<sequence>MADSSRFSRLNSYLQQDPGNAGLLQDAFAAACAESLWDQAQALLQQAQALGHAPRQWALHRAHLAMARQRWPEALALLGELQQDPLLDDPARLVLATDVAQIHLRQGRVAEGLAALEALIEALPPDALLDAMVEEAWLRLLHRAGRLDAALEWGQLREQARTLSPTGAGVLSLVALDAAQFDHSLRWADQALAAQPAQLEAGLARASLALAGSDPAEALQRCERLAAGRENDGRVLSTLGAARLLNQDLPGARSAYEQACRLMPEHIGTWHGLAWTALLQGDLAMAEATFRHALSLDRNFADSHGGLGVALVAAGRRAEAAEAIRRALGLDVRSVAGHYAQLLLDDPEVDRTRLLALAKRLFGSQATPDGESIVALLAKRTGGP</sequence>
<dbReference type="Pfam" id="PF16918">
    <property type="entry name" value="PknG_TPR"/>
    <property type="match status" value="1"/>
</dbReference>
<dbReference type="InterPro" id="IPR031636">
    <property type="entry name" value="PknG_TPR"/>
</dbReference>
<dbReference type="AlphaFoldDB" id="A0A4R6QHB4"/>
<reference evidence="2 3" key="1">
    <citation type="submission" date="2019-03" db="EMBL/GenBank/DDBJ databases">
        <title>Genomic Encyclopedia of Type Strains, Phase IV (KMG-IV): sequencing the most valuable type-strain genomes for metagenomic binning, comparative biology and taxonomic classification.</title>
        <authorList>
            <person name="Goeker M."/>
        </authorList>
    </citation>
    <scope>NUCLEOTIDE SEQUENCE [LARGE SCALE GENOMIC DNA]</scope>
    <source>
        <strain evidence="2 3">DSM 16998</strain>
    </source>
</reference>
<dbReference type="InterPro" id="IPR019734">
    <property type="entry name" value="TPR_rpt"/>
</dbReference>
<dbReference type="InParanoid" id="A0A4R6QHB4"/>
<dbReference type="GO" id="GO:0016301">
    <property type="term" value="F:kinase activity"/>
    <property type="evidence" value="ECO:0007669"/>
    <property type="project" value="UniProtKB-KW"/>
</dbReference>
<dbReference type="Gene3D" id="1.25.40.10">
    <property type="entry name" value="Tetratricopeptide repeat domain"/>
    <property type="match status" value="2"/>
</dbReference>
<gene>
    <name evidence="2" type="ORF">DES47_11369</name>
</gene>
<accession>A0A4R6QHB4</accession>
<name>A0A4R6QHB4_9BURK</name>
<dbReference type="EMBL" id="SNXS01000013">
    <property type="protein sequence ID" value="TDP61386.1"/>
    <property type="molecule type" value="Genomic_DNA"/>
</dbReference>
<evidence type="ECO:0000313" key="3">
    <source>
        <dbReference type="Proteomes" id="UP000295361"/>
    </source>
</evidence>
<comment type="caution">
    <text evidence="2">The sequence shown here is derived from an EMBL/GenBank/DDBJ whole genome shotgun (WGS) entry which is preliminary data.</text>
</comment>
<keyword evidence="2" id="KW-0808">Transferase</keyword>
<proteinExistence type="predicted"/>
<organism evidence="2 3">
    <name type="scientific">Roseateles toxinivorans</name>
    <dbReference type="NCBI Taxonomy" id="270368"/>
    <lineage>
        <taxon>Bacteria</taxon>
        <taxon>Pseudomonadati</taxon>
        <taxon>Pseudomonadota</taxon>
        <taxon>Betaproteobacteria</taxon>
        <taxon>Burkholderiales</taxon>
        <taxon>Sphaerotilaceae</taxon>
        <taxon>Roseateles</taxon>
    </lineage>
</organism>
<dbReference type="InterPro" id="IPR011990">
    <property type="entry name" value="TPR-like_helical_dom_sf"/>
</dbReference>
<evidence type="ECO:0000259" key="1">
    <source>
        <dbReference type="Pfam" id="PF16918"/>
    </source>
</evidence>
<dbReference type="SUPFAM" id="SSF48452">
    <property type="entry name" value="TPR-like"/>
    <property type="match status" value="2"/>
</dbReference>
<dbReference type="Proteomes" id="UP000295361">
    <property type="component" value="Unassembled WGS sequence"/>
</dbReference>
<keyword evidence="3" id="KW-1185">Reference proteome</keyword>
<protein>
    <submittedName>
        <fullName evidence="2">Protein kinase G-like protein</fullName>
    </submittedName>
</protein>
<keyword evidence="2" id="KW-0418">Kinase</keyword>